<name>A0A8J2QFP4_9NEOP</name>
<evidence type="ECO:0000256" key="1">
    <source>
        <dbReference type="SAM" id="MobiDB-lite"/>
    </source>
</evidence>
<evidence type="ECO:0000313" key="2">
    <source>
        <dbReference type="EMBL" id="CAG9560808.1"/>
    </source>
</evidence>
<dbReference type="EMBL" id="CAKASE010000045">
    <property type="protein sequence ID" value="CAG9560808.1"/>
    <property type="molecule type" value="Genomic_DNA"/>
</dbReference>
<evidence type="ECO:0000313" key="3">
    <source>
        <dbReference type="Proteomes" id="UP000789524"/>
    </source>
</evidence>
<feature type="compositionally biased region" description="Basic residues" evidence="1">
    <location>
        <begin position="1"/>
        <end position="12"/>
    </location>
</feature>
<organism evidence="2 3">
    <name type="scientific">Danaus chrysippus</name>
    <name type="common">African queen</name>
    <dbReference type="NCBI Taxonomy" id="151541"/>
    <lineage>
        <taxon>Eukaryota</taxon>
        <taxon>Metazoa</taxon>
        <taxon>Ecdysozoa</taxon>
        <taxon>Arthropoda</taxon>
        <taxon>Hexapoda</taxon>
        <taxon>Insecta</taxon>
        <taxon>Pterygota</taxon>
        <taxon>Neoptera</taxon>
        <taxon>Endopterygota</taxon>
        <taxon>Lepidoptera</taxon>
        <taxon>Glossata</taxon>
        <taxon>Ditrysia</taxon>
        <taxon>Papilionoidea</taxon>
        <taxon>Nymphalidae</taxon>
        <taxon>Danainae</taxon>
        <taxon>Danaini</taxon>
        <taxon>Danaina</taxon>
        <taxon>Danaus</taxon>
        <taxon>Anosia</taxon>
    </lineage>
</organism>
<sequence>MDGRTTRPRRHGGTTTTRSQHVLQTRKETSLEVVEMTNRIAIIGSEPSGFKDTTHAEIDECIHKLVFTSDTRRSPLLHRGTVHTRSYGLLCNRQIQSTVYRTCSVHKIGSVHTPMLRTVRERASRVGAPVIQPTGRWE</sequence>
<dbReference type="AlphaFoldDB" id="A0A8J2QFP4"/>
<reference evidence="2" key="1">
    <citation type="submission" date="2021-09" db="EMBL/GenBank/DDBJ databases">
        <authorList>
            <person name="Martin H S."/>
        </authorList>
    </citation>
    <scope>NUCLEOTIDE SEQUENCE</scope>
</reference>
<proteinExistence type="predicted"/>
<comment type="caution">
    <text evidence="2">The sequence shown here is derived from an EMBL/GenBank/DDBJ whole genome shotgun (WGS) entry which is preliminary data.</text>
</comment>
<dbReference type="Proteomes" id="UP000789524">
    <property type="component" value="Unassembled WGS sequence"/>
</dbReference>
<feature type="region of interest" description="Disordered" evidence="1">
    <location>
        <begin position="1"/>
        <end position="24"/>
    </location>
</feature>
<gene>
    <name evidence="2" type="ORF">DCHRY22_LOCUS2410</name>
</gene>
<accession>A0A8J2QFP4</accession>
<protein>
    <submittedName>
        <fullName evidence="2">(African queen) hypothetical protein</fullName>
    </submittedName>
</protein>
<keyword evidence="3" id="KW-1185">Reference proteome</keyword>